<evidence type="ECO:0000259" key="14">
    <source>
        <dbReference type="Pfam" id="PF18962"/>
    </source>
</evidence>
<evidence type="ECO:0000256" key="12">
    <source>
        <dbReference type="SAM" id="SignalP"/>
    </source>
</evidence>
<dbReference type="Gene3D" id="1.10.390.10">
    <property type="entry name" value="Neutral Protease Domain 2"/>
    <property type="match status" value="1"/>
</dbReference>
<keyword evidence="5" id="KW-0645">Protease</keyword>
<evidence type="ECO:0000313" key="15">
    <source>
        <dbReference type="EMBL" id="RSK39723.1"/>
    </source>
</evidence>
<keyword evidence="16" id="KW-1185">Reference proteome</keyword>
<dbReference type="InterPro" id="IPR050371">
    <property type="entry name" value="Fungal_virulence_M36"/>
</dbReference>
<evidence type="ECO:0000256" key="3">
    <source>
        <dbReference type="ARBA" id="ARBA00006006"/>
    </source>
</evidence>
<dbReference type="PANTHER" id="PTHR33478:SF1">
    <property type="entry name" value="EXTRACELLULAR METALLOPROTEINASE MEP"/>
    <property type="match status" value="1"/>
</dbReference>
<dbReference type="Pfam" id="PF18962">
    <property type="entry name" value="Por_Secre_tail"/>
    <property type="match status" value="1"/>
</dbReference>
<comment type="similarity">
    <text evidence="3">Belongs to the peptidase M36 family.</text>
</comment>
<dbReference type="EMBL" id="RWBG01000003">
    <property type="protein sequence ID" value="RSK39723.1"/>
    <property type="molecule type" value="Genomic_DNA"/>
</dbReference>
<dbReference type="AlphaFoldDB" id="A0A3R9UTF8"/>
<keyword evidence="8" id="KW-0378">Hydrolase</keyword>
<dbReference type="InterPro" id="IPR003137">
    <property type="entry name" value="PA_domain"/>
</dbReference>
<dbReference type="SUPFAM" id="SSF52025">
    <property type="entry name" value="PA domain"/>
    <property type="match status" value="1"/>
</dbReference>
<dbReference type="GO" id="GO:0004222">
    <property type="term" value="F:metalloendopeptidase activity"/>
    <property type="evidence" value="ECO:0007669"/>
    <property type="project" value="InterPro"/>
</dbReference>
<keyword evidence="11" id="KW-0865">Zymogen</keyword>
<evidence type="ECO:0000256" key="1">
    <source>
        <dbReference type="ARBA" id="ARBA00001947"/>
    </source>
</evidence>
<dbReference type="Proteomes" id="UP000270620">
    <property type="component" value="Unassembled WGS sequence"/>
</dbReference>
<evidence type="ECO:0000259" key="13">
    <source>
        <dbReference type="Pfam" id="PF02225"/>
    </source>
</evidence>
<keyword evidence="7 12" id="KW-0732">Signal</keyword>
<keyword evidence="9" id="KW-0862">Zinc</keyword>
<evidence type="ECO:0000256" key="7">
    <source>
        <dbReference type="ARBA" id="ARBA00022729"/>
    </source>
</evidence>
<comment type="subcellular location">
    <subcellularLocation>
        <location evidence="2">Secreted</location>
    </subcellularLocation>
</comment>
<dbReference type="GO" id="GO:0008270">
    <property type="term" value="F:zinc ion binding"/>
    <property type="evidence" value="ECO:0007669"/>
    <property type="project" value="InterPro"/>
</dbReference>
<comment type="caution">
    <text evidence="15">The sequence shown here is derived from an EMBL/GenBank/DDBJ whole genome shotgun (WGS) entry which is preliminary data.</text>
</comment>
<reference evidence="15 16" key="1">
    <citation type="submission" date="2018-12" db="EMBL/GenBank/DDBJ databases">
        <title>Mangrovimonas spongiae sp. nov., a novel member of the genus Mangrovimonas isolated from marine sponge.</title>
        <authorList>
            <person name="Zhuang L."/>
            <person name="Luo L."/>
        </authorList>
    </citation>
    <scope>NUCLEOTIDE SEQUENCE [LARGE SCALE GENOMIC DNA]</scope>
    <source>
        <strain evidence="15 16">HN-E26</strain>
    </source>
</reference>
<dbReference type="SUPFAM" id="SSF55486">
    <property type="entry name" value="Metalloproteases ('zincins'), catalytic domain"/>
    <property type="match status" value="1"/>
</dbReference>
<dbReference type="CDD" id="cd04818">
    <property type="entry name" value="PA_subtilisin_1"/>
    <property type="match status" value="1"/>
</dbReference>
<dbReference type="NCBIfam" id="TIGR04183">
    <property type="entry name" value="Por_Secre_tail"/>
    <property type="match status" value="1"/>
</dbReference>
<dbReference type="PANTHER" id="PTHR33478">
    <property type="entry name" value="EXTRACELLULAR METALLOPROTEINASE MEP"/>
    <property type="match status" value="1"/>
</dbReference>
<evidence type="ECO:0000256" key="8">
    <source>
        <dbReference type="ARBA" id="ARBA00022801"/>
    </source>
</evidence>
<dbReference type="GO" id="GO:0006508">
    <property type="term" value="P:proteolysis"/>
    <property type="evidence" value="ECO:0007669"/>
    <property type="project" value="UniProtKB-KW"/>
</dbReference>
<gene>
    <name evidence="15" type="ORF">EJA19_07505</name>
</gene>
<dbReference type="Pfam" id="PF02128">
    <property type="entry name" value="Peptidase_M36"/>
    <property type="match status" value="1"/>
</dbReference>
<feature type="signal peptide" evidence="12">
    <location>
        <begin position="1"/>
        <end position="23"/>
    </location>
</feature>
<dbReference type="InterPro" id="IPR046450">
    <property type="entry name" value="PA_dom_sf"/>
</dbReference>
<evidence type="ECO:0000256" key="2">
    <source>
        <dbReference type="ARBA" id="ARBA00004613"/>
    </source>
</evidence>
<dbReference type="InterPro" id="IPR026444">
    <property type="entry name" value="Secre_tail"/>
</dbReference>
<evidence type="ECO:0000313" key="16">
    <source>
        <dbReference type="Proteomes" id="UP000270620"/>
    </source>
</evidence>
<dbReference type="Gene3D" id="3.50.30.30">
    <property type="match status" value="1"/>
</dbReference>
<dbReference type="Pfam" id="PF02225">
    <property type="entry name" value="PA"/>
    <property type="match status" value="1"/>
</dbReference>
<evidence type="ECO:0000256" key="11">
    <source>
        <dbReference type="ARBA" id="ARBA00023145"/>
    </source>
</evidence>
<dbReference type="InterPro" id="IPR027268">
    <property type="entry name" value="Peptidase_M4/M1_CTD_sf"/>
</dbReference>
<dbReference type="OrthoDB" id="5377264at2"/>
<keyword evidence="10" id="KW-0482">Metalloprotease</keyword>
<evidence type="ECO:0000256" key="4">
    <source>
        <dbReference type="ARBA" id="ARBA00022525"/>
    </source>
</evidence>
<evidence type="ECO:0000256" key="9">
    <source>
        <dbReference type="ARBA" id="ARBA00022833"/>
    </source>
</evidence>
<evidence type="ECO:0000256" key="6">
    <source>
        <dbReference type="ARBA" id="ARBA00022723"/>
    </source>
</evidence>
<evidence type="ECO:0000256" key="10">
    <source>
        <dbReference type="ARBA" id="ARBA00023049"/>
    </source>
</evidence>
<evidence type="ECO:0000256" key="5">
    <source>
        <dbReference type="ARBA" id="ARBA00022670"/>
    </source>
</evidence>
<protein>
    <submittedName>
        <fullName evidence="15">T9SS C-terminal target domain-containing protein</fullName>
    </submittedName>
</protein>
<accession>A0A3R9UTF8</accession>
<name>A0A3R9UTF8_9FLAO</name>
<dbReference type="CDD" id="cd09596">
    <property type="entry name" value="M36"/>
    <property type="match status" value="1"/>
</dbReference>
<organism evidence="15 16">
    <name type="scientific">Mangrovimonas spongiae</name>
    <dbReference type="NCBI Taxonomy" id="2494697"/>
    <lineage>
        <taxon>Bacteria</taxon>
        <taxon>Pseudomonadati</taxon>
        <taxon>Bacteroidota</taxon>
        <taxon>Flavobacteriia</taxon>
        <taxon>Flavobacteriales</taxon>
        <taxon>Flavobacteriaceae</taxon>
        <taxon>Mangrovimonas</taxon>
    </lineage>
</organism>
<keyword evidence="6" id="KW-0479">Metal-binding</keyword>
<proteinExistence type="inferred from homology"/>
<dbReference type="Gene3D" id="3.10.170.10">
    <property type="match status" value="1"/>
</dbReference>
<dbReference type="InterPro" id="IPR001842">
    <property type="entry name" value="Peptidase_M36"/>
</dbReference>
<comment type="cofactor">
    <cofactor evidence="1">
        <name>Zn(2+)</name>
        <dbReference type="ChEBI" id="CHEBI:29105"/>
    </cofactor>
</comment>
<dbReference type="NCBIfam" id="NF038113">
    <property type="entry name" value="T9SSA_dep_M36"/>
    <property type="match status" value="1"/>
</dbReference>
<feature type="chain" id="PRO_5018705829" evidence="12">
    <location>
        <begin position="24"/>
        <end position="903"/>
    </location>
</feature>
<keyword evidence="4" id="KW-0964">Secreted</keyword>
<feature type="domain" description="PA" evidence="13">
    <location>
        <begin position="459"/>
        <end position="557"/>
    </location>
</feature>
<sequence length="903" mass="99188">MKKHYFYSFVFLSMFLMSATMFSQNLLSNSKYQTIVEDYLKQNKNEFNLLENDFNDIIIDKEVFSKSTKLTHLYLNQRYQGIEIFNATSSLAIKDNSVFYYANNFVANVASKINSTSTQLSAEEAIFQVASKLNLGRVTGLENLEKEGFKYLFSKGGISKNDIPVKLVFFLSEDNNLKLSWDLSIHTLDGQDWWSVRVDALSGEILDKTNWMIKCKFGEDHTSHRHYTTNDLENKTSTFKLFNEESFMVDGSQYNVFALPVESPNHGDRSIVSEPADPVASPYGWHDVNGFPGADFTITRGNNVLAREDVNGNDGTGYSSDGTSALNFDFPLNLNQEPIGYQDASLTNLFYINNMMHDIWYHYGFDEVSGNFQQKNYSNEGAENDQVLADGQDGSALNNANFGTPPDGTNPYMQMFLWSASYDPEPLTINTGALAGSYLAAYPAEGAGNNITGPSTTPVTADLVLVNDGSTAPTEACSALVNWGQVSGKIAVIKRGNCSFVEKIQFAQNAGAVGVIMVNHNNPDNDPNYTEYVNMAGESTPAFTIPSIFINNANGEPIIAALQNGDVINATIVNTSIYERDGSFDNGIVAHEYGHGISNRLTGGANNSGCLTNDEQMGEGWSDWFALMVTMTSDDVAEDLRGIATYADGQTASGIGIRPVQYTTNMSVNNYTYGATNDDTVIGTIGGEPVGWNEIVHNVGFVWGTVLWDLTWAYIDKYGFDSDLYNGTGGNNKVMQIVIDGLKLQPCSPGFVQGRDAILAADMALTGGEDQCLIWEVFANRGLGVNASQGFPTIMTDQVEDFTMPDENDPSLANCTTLSVGEFNQSNFKIYPNPTDNNINIKVNKSFGNVKVTLFDINGRKVLSQSGELNNIMTLNVNNVQTGIYVLNIEGNNISMNHKVIIK</sequence>
<feature type="domain" description="Secretion system C-terminal sorting" evidence="14">
    <location>
        <begin position="830"/>
        <end position="902"/>
    </location>
</feature>
<dbReference type="GO" id="GO:0005615">
    <property type="term" value="C:extracellular space"/>
    <property type="evidence" value="ECO:0007669"/>
    <property type="project" value="InterPro"/>
</dbReference>